<accession>A0A6J5F940</accession>
<gene>
    <name evidence="1" type="ORF">LMG29542_08275</name>
</gene>
<dbReference type="Proteomes" id="UP000494363">
    <property type="component" value="Unassembled WGS sequence"/>
</dbReference>
<reference evidence="1 2" key="1">
    <citation type="submission" date="2020-04" db="EMBL/GenBank/DDBJ databases">
        <authorList>
            <person name="De Canck E."/>
        </authorList>
    </citation>
    <scope>NUCLEOTIDE SEQUENCE [LARGE SCALE GENOMIC DNA]</scope>
    <source>
        <strain evidence="1 2">LMG 29542</strain>
    </source>
</reference>
<sequence length="111" mass="12475">MKALSPAVAKVLRWLHYPLGIMLVCVRWSVAYPLGLRNLEEWSGKDATLPSRPYPTEMMAERGIAVDHSTVHRWCHQASPGAWEGVSARPAATGGWTKVCHEHKRELVVLY</sequence>
<protein>
    <recommendedName>
        <fullName evidence="3">Transposase</fullName>
    </recommendedName>
</protein>
<name>A0A6J5F940_9BURK</name>
<proteinExistence type="predicted"/>
<dbReference type="AlphaFoldDB" id="A0A6J5F940"/>
<keyword evidence="2" id="KW-1185">Reference proteome</keyword>
<organism evidence="1 2">
    <name type="scientific">Paraburkholderia humisilvae</name>
    <dbReference type="NCBI Taxonomy" id="627669"/>
    <lineage>
        <taxon>Bacteria</taxon>
        <taxon>Pseudomonadati</taxon>
        <taxon>Pseudomonadota</taxon>
        <taxon>Betaproteobacteria</taxon>
        <taxon>Burkholderiales</taxon>
        <taxon>Burkholderiaceae</taxon>
        <taxon>Paraburkholderia</taxon>
    </lineage>
</organism>
<dbReference type="EMBL" id="CADIKH010000196">
    <property type="protein sequence ID" value="CAB3774893.1"/>
    <property type="molecule type" value="Genomic_DNA"/>
</dbReference>
<evidence type="ECO:0000313" key="1">
    <source>
        <dbReference type="EMBL" id="CAB3774893.1"/>
    </source>
</evidence>
<evidence type="ECO:0000313" key="2">
    <source>
        <dbReference type="Proteomes" id="UP000494363"/>
    </source>
</evidence>
<evidence type="ECO:0008006" key="3">
    <source>
        <dbReference type="Google" id="ProtNLM"/>
    </source>
</evidence>